<reference evidence="3 4" key="1">
    <citation type="submission" date="2014-06" db="EMBL/GenBank/DDBJ databases">
        <title>Draft genome sequence of Paenibacillus sp. MSt1.</title>
        <authorList>
            <person name="Aw Y.K."/>
            <person name="Ong K.S."/>
            <person name="Gan H.M."/>
            <person name="Lee S.M."/>
        </authorList>
    </citation>
    <scope>NUCLEOTIDE SEQUENCE [LARGE SCALE GENOMIC DNA]</scope>
    <source>
        <strain evidence="3 4">MSt1</strain>
    </source>
</reference>
<dbReference type="AlphaFoldDB" id="A0A081NY67"/>
<dbReference type="Proteomes" id="UP000028123">
    <property type="component" value="Unassembled WGS sequence"/>
</dbReference>
<evidence type="ECO:0000259" key="2">
    <source>
        <dbReference type="Pfam" id="PF26353"/>
    </source>
</evidence>
<dbReference type="EMBL" id="JNVM01000023">
    <property type="protein sequence ID" value="KEQ23390.1"/>
    <property type="molecule type" value="Genomic_DNA"/>
</dbReference>
<feature type="chain" id="PRO_5038966463" description="YhfM-like domain-containing protein" evidence="1">
    <location>
        <begin position="28"/>
        <end position="162"/>
    </location>
</feature>
<proteinExistence type="predicted"/>
<keyword evidence="4" id="KW-1185">Reference proteome</keyword>
<evidence type="ECO:0000256" key="1">
    <source>
        <dbReference type="SAM" id="SignalP"/>
    </source>
</evidence>
<keyword evidence="1" id="KW-0732">Signal</keyword>
<sequence length="162" mass="18031">MNGMNGWKVRMRMAVAAALFGIGLLSACNDEAGKDFAAEKRTWGQPHHIQAEDIVSLIVTDSSGNTGSIVSRDAIGQFLEAIQEASAETAKLDIRPPDMLMALNLKDGREHLLYFWLAHNNDRLFVDPGRSTEHYTLTAEGKNMILHLLDETRKSLNSRFYA</sequence>
<name>A0A081NY67_9BACL</name>
<comment type="caution">
    <text evidence="3">The sequence shown here is derived from an EMBL/GenBank/DDBJ whole genome shotgun (WGS) entry which is preliminary data.</text>
</comment>
<feature type="domain" description="YhfM-like" evidence="2">
    <location>
        <begin position="55"/>
        <end position="154"/>
    </location>
</feature>
<protein>
    <recommendedName>
        <fullName evidence="2">YhfM-like domain-containing protein</fullName>
    </recommendedName>
</protein>
<dbReference type="eggNOG" id="ENOG503052Q">
    <property type="taxonomic scope" value="Bacteria"/>
</dbReference>
<accession>A0A081NY67</accession>
<dbReference type="Pfam" id="PF26353">
    <property type="entry name" value="YhfM"/>
    <property type="match status" value="1"/>
</dbReference>
<evidence type="ECO:0000313" key="3">
    <source>
        <dbReference type="EMBL" id="KEQ23390.1"/>
    </source>
</evidence>
<gene>
    <name evidence="3" type="ORF">ET33_17355</name>
</gene>
<dbReference type="InterPro" id="IPR058780">
    <property type="entry name" value="YhfM-like_dom"/>
</dbReference>
<organism evidence="3 4">
    <name type="scientific">Paenibacillus tyrfis</name>
    <dbReference type="NCBI Taxonomy" id="1501230"/>
    <lineage>
        <taxon>Bacteria</taxon>
        <taxon>Bacillati</taxon>
        <taxon>Bacillota</taxon>
        <taxon>Bacilli</taxon>
        <taxon>Bacillales</taxon>
        <taxon>Paenibacillaceae</taxon>
        <taxon>Paenibacillus</taxon>
    </lineage>
</organism>
<feature type="signal peptide" evidence="1">
    <location>
        <begin position="1"/>
        <end position="27"/>
    </location>
</feature>
<evidence type="ECO:0000313" key="4">
    <source>
        <dbReference type="Proteomes" id="UP000028123"/>
    </source>
</evidence>